<dbReference type="InterPro" id="IPR002401">
    <property type="entry name" value="Cyt_P450_E_grp-I"/>
</dbReference>
<dbReference type="Pfam" id="PF00067">
    <property type="entry name" value="p450"/>
    <property type="match status" value="1"/>
</dbReference>
<evidence type="ECO:0000256" key="3">
    <source>
        <dbReference type="ARBA" id="ARBA00022723"/>
    </source>
</evidence>
<evidence type="ECO:0000256" key="6">
    <source>
        <dbReference type="ARBA" id="ARBA00023033"/>
    </source>
</evidence>
<dbReference type="PRINTS" id="PR00385">
    <property type="entry name" value="P450"/>
</dbReference>
<dbReference type="Proteomes" id="UP000481861">
    <property type="component" value="Unassembled WGS sequence"/>
</dbReference>
<dbReference type="InterPro" id="IPR047146">
    <property type="entry name" value="Cyt_P450_E_CYP52_fungi"/>
</dbReference>
<comment type="cofactor">
    <cofactor evidence="1 7">
        <name>heme</name>
        <dbReference type="ChEBI" id="CHEBI:30413"/>
    </cofactor>
</comment>
<protein>
    <submittedName>
        <fullName evidence="9">Cytochrome P450</fullName>
    </submittedName>
</protein>
<proteinExistence type="inferred from homology"/>
<keyword evidence="8" id="KW-1133">Transmembrane helix</keyword>
<accession>A0A7C8M0B1</accession>
<gene>
    <name evidence="9" type="ORF">BDV95DRAFT_612374</name>
</gene>
<dbReference type="OrthoDB" id="1470350at2759"/>
<dbReference type="Gene3D" id="1.10.630.10">
    <property type="entry name" value="Cytochrome P450"/>
    <property type="match status" value="1"/>
</dbReference>
<dbReference type="AlphaFoldDB" id="A0A7C8M0B1"/>
<comment type="caution">
    <text evidence="9">The sequence shown here is derived from an EMBL/GenBank/DDBJ whole genome shotgun (WGS) entry which is preliminary data.</text>
</comment>
<evidence type="ECO:0000256" key="8">
    <source>
        <dbReference type="SAM" id="Phobius"/>
    </source>
</evidence>
<feature type="transmembrane region" description="Helical" evidence="8">
    <location>
        <begin position="45"/>
        <end position="61"/>
    </location>
</feature>
<feature type="binding site" description="axial binding residue" evidence="7">
    <location>
        <position position="441"/>
    </location>
    <ligand>
        <name>heme</name>
        <dbReference type="ChEBI" id="CHEBI:30413"/>
    </ligand>
    <ligandPart>
        <name>Fe</name>
        <dbReference type="ChEBI" id="CHEBI:18248"/>
    </ligandPart>
</feature>
<dbReference type="GO" id="GO:0004497">
    <property type="term" value="F:monooxygenase activity"/>
    <property type="evidence" value="ECO:0007669"/>
    <property type="project" value="UniProtKB-KW"/>
</dbReference>
<dbReference type="InterPro" id="IPR036396">
    <property type="entry name" value="Cyt_P450_sf"/>
</dbReference>
<keyword evidence="4" id="KW-0560">Oxidoreductase</keyword>
<dbReference type="SUPFAM" id="SSF48264">
    <property type="entry name" value="Cytochrome P450"/>
    <property type="match status" value="1"/>
</dbReference>
<dbReference type="GO" id="GO:0020037">
    <property type="term" value="F:heme binding"/>
    <property type="evidence" value="ECO:0007669"/>
    <property type="project" value="InterPro"/>
</dbReference>
<keyword evidence="6" id="KW-0503">Monooxygenase</keyword>
<evidence type="ECO:0000313" key="10">
    <source>
        <dbReference type="Proteomes" id="UP000481861"/>
    </source>
</evidence>
<evidence type="ECO:0000256" key="7">
    <source>
        <dbReference type="PIRSR" id="PIRSR602401-1"/>
    </source>
</evidence>
<keyword evidence="8" id="KW-0472">Membrane</keyword>
<dbReference type="PRINTS" id="PR00463">
    <property type="entry name" value="EP450I"/>
</dbReference>
<keyword evidence="8" id="KW-0812">Transmembrane</keyword>
<evidence type="ECO:0000256" key="4">
    <source>
        <dbReference type="ARBA" id="ARBA00023002"/>
    </source>
</evidence>
<dbReference type="PANTHER" id="PTHR24287">
    <property type="entry name" value="P450, PUTATIVE (EUROFUNG)-RELATED"/>
    <property type="match status" value="1"/>
</dbReference>
<dbReference type="InterPro" id="IPR001128">
    <property type="entry name" value="Cyt_P450"/>
</dbReference>
<reference evidence="9 10" key="1">
    <citation type="submission" date="2020-01" db="EMBL/GenBank/DDBJ databases">
        <authorList>
            <consortium name="DOE Joint Genome Institute"/>
            <person name="Haridas S."/>
            <person name="Albert R."/>
            <person name="Binder M."/>
            <person name="Bloem J."/>
            <person name="Labutti K."/>
            <person name="Salamov A."/>
            <person name="Andreopoulos B."/>
            <person name="Baker S.E."/>
            <person name="Barry K."/>
            <person name="Bills G."/>
            <person name="Bluhm B.H."/>
            <person name="Cannon C."/>
            <person name="Castanera R."/>
            <person name="Culley D.E."/>
            <person name="Daum C."/>
            <person name="Ezra D."/>
            <person name="Gonzalez J.B."/>
            <person name="Henrissat B."/>
            <person name="Kuo A."/>
            <person name="Liang C."/>
            <person name="Lipzen A."/>
            <person name="Lutzoni F."/>
            <person name="Magnuson J."/>
            <person name="Mondo S."/>
            <person name="Nolan M."/>
            <person name="Ohm R."/>
            <person name="Pangilinan J."/>
            <person name="Park H.-J.H."/>
            <person name="Ramirez L."/>
            <person name="Alfaro M."/>
            <person name="Sun H."/>
            <person name="Tritt A."/>
            <person name="Yoshinaga Y."/>
            <person name="Zwiers L.-H.L."/>
            <person name="Turgeon B.G."/>
            <person name="Goodwin S.B."/>
            <person name="Spatafora J.W."/>
            <person name="Crous P.W."/>
            <person name="Grigoriev I.V."/>
        </authorList>
    </citation>
    <scope>NUCLEOTIDE SEQUENCE [LARGE SCALE GENOMIC DNA]</scope>
    <source>
        <strain evidence="9 10">CBS 611.86</strain>
    </source>
</reference>
<evidence type="ECO:0000256" key="1">
    <source>
        <dbReference type="ARBA" id="ARBA00001971"/>
    </source>
</evidence>
<dbReference type="PANTHER" id="PTHR24287:SF5">
    <property type="entry name" value="P450, PUTATIVE (EUROFUNG)-RELATED"/>
    <property type="match status" value="1"/>
</dbReference>
<keyword evidence="5 7" id="KW-0408">Iron</keyword>
<dbReference type="GO" id="GO:0016705">
    <property type="term" value="F:oxidoreductase activity, acting on paired donors, with incorporation or reduction of molecular oxygen"/>
    <property type="evidence" value="ECO:0007669"/>
    <property type="project" value="InterPro"/>
</dbReference>
<evidence type="ECO:0000313" key="9">
    <source>
        <dbReference type="EMBL" id="KAF2865800.1"/>
    </source>
</evidence>
<comment type="similarity">
    <text evidence="2">Belongs to the cytochrome P450 family.</text>
</comment>
<dbReference type="EMBL" id="JAADJZ010000031">
    <property type="protein sequence ID" value="KAF2865800.1"/>
    <property type="molecule type" value="Genomic_DNA"/>
</dbReference>
<evidence type="ECO:0000256" key="5">
    <source>
        <dbReference type="ARBA" id="ARBA00023004"/>
    </source>
</evidence>
<sequence length="506" mass="56665">MDTQEHGYVWGVYLNTTSLALTFILLCISTLVFRTNAKSNRQSKLGARAFPLGFGVTLQLVRQLRANTVLEWTQKVLNVPGRTVEVPIGGIVMTDNTENIRAIMSTQSDCFGKGETYHKIWSSLMRDSILTTDGHAWQVNRNHLVAHTAKIRPTDYAVTDRHAQNLIRVLSDGMPHDTLDQLNRFAIDVVSDIFYGSSTNTLLTNDQSLRDAIQRHKNVNTWRLLFGKIGTLMPPDREACDVIEKYLDHVVDTFSLEDSESQEEHDRKAQTLLGVLSAQGVSKKVLKDQLVAVLVGGRDSVAIAVTWALYELVRHPETLRELRAELSKIVGPSDPPSSSQLEGLEFLNSVVQETMRVHSSVGMNVRSALKDTSLPTGGGLTGTSPVGILAGTSVVLGLDSLHHRTDIFGPDADVYRPHRWDNHWKPDTWTYFPFNRGARPCLGKNLALMEVKFVLCRLLQAFGSIEMVEKIGDEVVTVNIDKREKIRTKMAFNTKPAEPVWLRFRR</sequence>
<name>A0A7C8M0B1_9PLEO</name>
<keyword evidence="3 7" id="KW-0479">Metal-binding</keyword>
<feature type="transmembrane region" description="Helical" evidence="8">
    <location>
        <begin position="12"/>
        <end position="33"/>
    </location>
</feature>
<keyword evidence="10" id="KW-1185">Reference proteome</keyword>
<dbReference type="GO" id="GO:0005506">
    <property type="term" value="F:iron ion binding"/>
    <property type="evidence" value="ECO:0007669"/>
    <property type="project" value="InterPro"/>
</dbReference>
<organism evidence="9 10">
    <name type="scientific">Massariosphaeria phaeospora</name>
    <dbReference type="NCBI Taxonomy" id="100035"/>
    <lineage>
        <taxon>Eukaryota</taxon>
        <taxon>Fungi</taxon>
        <taxon>Dikarya</taxon>
        <taxon>Ascomycota</taxon>
        <taxon>Pezizomycotina</taxon>
        <taxon>Dothideomycetes</taxon>
        <taxon>Pleosporomycetidae</taxon>
        <taxon>Pleosporales</taxon>
        <taxon>Pleosporales incertae sedis</taxon>
        <taxon>Massariosphaeria</taxon>
    </lineage>
</organism>
<keyword evidence="7" id="KW-0349">Heme</keyword>
<evidence type="ECO:0000256" key="2">
    <source>
        <dbReference type="ARBA" id="ARBA00010617"/>
    </source>
</evidence>